<accession>A0A6M3Y4H6</accession>
<protein>
    <submittedName>
        <fullName evidence="1">Putative PD-(D/E)XK nuclease superfamily protein</fullName>
    </submittedName>
</protein>
<organism evidence="1">
    <name type="scientific">viral metagenome</name>
    <dbReference type="NCBI Taxonomy" id="1070528"/>
    <lineage>
        <taxon>unclassified sequences</taxon>
        <taxon>metagenomes</taxon>
        <taxon>organismal metagenomes</taxon>
    </lineage>
</organism>
<dbReference type="GO" id="GO:0005739">
    <property type="term" value="C:mitochondrion"/>
    <property type="evidence" value="ECO:0007669"/>
    <property type="project" value="TreeGrafter"/>
</dbReference>
<dbReference type="EMBL" id="MT145195">
    <property type="protein sequence ID" value="QJI05171.1"/>
    <property type="molecule type" value="Genomic_DNA"/>
</dbReference>
<dbReference type="Gene3D" id="3.90.320.10">
    <property type="match status" value="1"/>
</dbReference>
<proteinExistence type="predicted"/>
<dbReference type="PANTHER" id="PTHR31340">
    <property type="entry name" value="MITOCHONDRIAL GENOME MAINTENANCE EXONUCLEASE 1"/>
    <property type="match status" value="1"/>
</dbReference>
<gene>
    <name evidence="1" type="ORF">MM415A00136_0053</name>
</gene>
<dbReference type="GO" id="GO:0008297">
    <property type="term" value="F:single-stranded DNA exodeoxyribonuclease activity"/>
    <property type="evidence" value="ECO:0007669"/>
    <property type="project" value="TreeGrafter"/>
</dbReference>
<dbReference type="GO" id="GO:0006264">
    <property type="term" value="P:mitochondrial DNA replication"/>
    <property type="evidence" value="ECO:0007669"/>
    <property type="project" value="TreeGrafter"/>
</dbReference>
<dbReference type="InterPro" id="IPR011335">
    <property type="entry name" value="Restrct_endonuc-II-like"/>
</dbReference>
<sequence length="254" mass="29325">MDKYPLYNGEVELNYEDARHLYTVGDKNVFGVTSITGVISKPALIPWAVNTCVKKFQDLFKPGVAYDEIQIEQALKEAKGAHRQVSERATDIGTLVHKWLEDWINGKKPEKPVNAEMQSAIDGFFQWVEENDIEFIKAERKVYSKEYEYAGTLDAIAKINGKLAVIDFKTSKAIYDEYLLQSSAYRQAVMEEDGTELDSYIVRFSKFNDNDSFEVLKDPDPDKSFETFKACLQIYKWQQENKSNWINKNQQKLV</sequence>
<evidence type="ECO:0000313" key="1">
    <source>
        <dbReference type="EMBL" id="QJI05171.1"/>
    </source>
</evidence>
<dbReference type="SUPFAM" id="SSF52980">
    <property type="entry name" value="Restriction endonuclease-like"/>
    <property type="match status" value="1"/>
</dbReference>
<reference evidence="1" key="1">
    <citation type="submission" date="2020-03" db="EMBL/GenBank/DDBJ databases">
        <title>The deep terrestrial virosphere.</title>
        <authorList>
            <person name="Holmfeldt K."/>
            <person name="Nilsson E."/>
            <person name="Simone D."/>
            <person name="Lopez-Fernandez M."/>
            <person name="Wu X."/>
            <person name="de Brujin I."/>
            <person name="Lundin D."/>
            <person name="Andersson A."/>
            <person name="Bertilsson S."/>
            <person name="Dopson M."/>
        </authorList>
    </citation>
    <scope>NUCLEOTIDE SEQUENCE</scope>
    <source>
        <strain evidence="1">MM415A00136</strain>
    </source>
</reference>
<dbReference type="AlphaFoldDB" id="A0A6M3Y4H6"/>
<name>A0A6M3Y4H6_9ZZZZ</name>
<dbReference type="InterPro" id="IPR011604">
    <property type="entry name" value="PDDEXK-like_dom_sf"/>
</dbReference>
<dbReference type="PANTHER" id="PTHR31340:SF3">
    <property type="entry name" value="MITOCHONDRIAL GENOME MAINTENANCE EXONUCLEASE 1"/>
    <property type="match status" value="1"/>
</dbReference>